<evidence type="ECO:0000256" key="1">
    <source>
        <dbReference type="SAM" id="Phobius"/>
    </source>
</evidence>
<dbReference type="AlphaFoldDB" id="A0A5N5X8X1"/>
<evidence type="ECO:0000313" key="2">
    <source>
        <dbReference type="EMBL" id="KAB8075964.1"/>
    </source>
</evidence>
<keyword evidence="3" id="KW-1185">Reference proteome</keyword>
<dbReference type="InterPro" id="IPR036638">
    <property type="entry name" value="HLH_DNA-bd_sf"/>
</dbReference>
<keyword evidence="1" id="KW-0472">Membrane</keyword>
<name>A0A5N5X8X1_9EURO</name>
<feature type="transmembrane region" description="Helical" evidence="1">
    <location>
        <begin position="91"/>
        <end position="113"/>
    </location>
</feature>
<dbReference type="OrthoDB" id="8964853at2759"/>
<protein>
    <submittedName>
        <fullName evidence="2">Uncharacterized protein</fullName>
    </submittedName>
</protein>
<gene>
    <name evidence="2" type="ORF">BDV29DRAFT_171117</name>
</gene>
<organism evidence="2 3">
    <name type="scientific">Aspergillus leporis</name>
    <dbReference type="NCBI Taxonomy" id="41062"/>
    <lineage>
        <taxon>Eukaryota</taxon>
        <taxon>Fungi</taxon>
        <taxon>Dikarya</taxon>
        <taxon>Ascomycota</taxon>
        <taxon>Pezizomycotina</taxon>
        <taxon>Eurotiomycetes</taxon>
        <taxon>Eurotiomycetidae</taxon>
        <taxon>Eurotiales</taxon>
        <taxon>Aspergillaceae</taxon>
        <taxon>Aspergillus</taxon>
        <taxon>Aspergillus subgen. Circumdati</taxon>
    </lineage>
</organism>
<dbReference type="SUPFAM" id="SSF47459">
    <property type="entry name" value="HLH, helix-loop-helix DNA-binding domain"/>
    <property type="match status" value="1"/>
</dbReference>
<reference evidence="2 3" key="1">
    <citation type="submission" date="2019-04" db="EMBL/GenBank/DDBJ databases">
        <title>Friends and foes A comparative genomics study of 23 Aspergillus species from section Flavi.</title>
        <authorList>
            <consortium name="DOE Joint Genome Institute"/>
            <person name="Kjaerbolling I."/>
            <person name="Vesth T."/>
            <person name="Frisvad J.C."/>
            <person name="Nybo J.L."/>
            <person name="Theobald S."/>
            <person name="Kildgaard S."/>
            <person name="Isbrandt T."/>
            <person name="Kuo A."/>
            <person name="Sato A."/>
            <person name="Lyhne E.K."/>
            <person name="Kogle M.E."/>
            <person name="Wiebenga A."/>
            <person name="Kun R.S."/>
            <person name="Lubbers R.J."/>
            <person name="Makela M.R."/>
            <person name="Barry K."/>
            <person name="Chovatia M."/>
            <person name="Clum A."/>
            <person name="Daum C."/>
            <person name="Haridas S."/>
            <person name="He G."/>
            <person name="LaButti K."/>
            <person name="Lipzen A."/>
            <person name="Mondo S."/>
            <person name="Riley R."/>
            <person name="Salamov A."/>
            <person name="Simmons B.A."/>
            <person name="Magnuson J.K."/>
            <person name="Henrissat B."/>
            <person name="Mortensen U.H."/>
            <person name="Larsen T.O."/>
            <person name="Devries R.P."/>
            <person name="Grigoriev I.V."/>
            <person name="Machida M."/>
            <person name="Baker S.E."/>
            <person name="Andersen M.R."/>
        </authorList>
    </citation>
    <scope>NUCLEOTIDE SEQUENCE [LARGE SCALE GENOMIC DNA]</scope>
    <source>
        <strain evidence="2 3">CBS 151.66</strain>
    </source>
</reference>
<accession>A0A5N5X8X1</accession>
<dbReference type="EMBL" id="ML732187">
    <property type="protein sequence ID" value="KAB8075964.1"/>
    <property type="molecule type" value="Genomic_DNA"/>
</dbReference>
<keyword evidence="1" id="KW-1133">Transmembrane helix</keyword>
<dbReference type="Proteomes" id="UP000326565">
    <property type="component" value="Unassembled WGS sequence"/>
</dbReference>
<keyword evidence="1" id="KW-0812">Transmembrane</keyword>
<dbReference type="Gene3D" id="4.10.280.10">
    <property type="entry name" value="Helix-loop-helix DNA-binding domain"/>
    <property type="match status" value="1"/>
</dbReference>
<dbReference type="GO" id="GO:0046983">
    <property type="term" value="F:protein dimerization activity"/>
    <property type="evidence" value="ECO:0007669"/>
    <property type="project" value="InterPro"/>
</dbReference>
<evidence type="ECO:0000313" key="3">
    <source>
        <dbReference type="Proteomes" id="UP000326565"/>
    </source>
</evidence>
<sequence>MELAKLIPAISTAKRLSKYTIVDQSISYHRTQNRRCLEVIQGIRALLAERDELLNEVNALRTIIALGNVNIQVTRPLISPVMDFMQHEQEFVLTGVSFLFVLILPASMILTGIF</sequence>
<proteinExistence type="predicted"/>